<gene>
    <name evidence="1" type="ORF">llap_2915</name>
</gene>
<evidence type="ECO:0000313" key="2">
    <source>
        <dbReference type="Proteomes" id="UP000233556"/>
    </source>
</evidence>
<dbReference type="Proteomes" id="UP000233556">
    <property type="component" value="Unassembled WGS sequence"/>
</dbReference>
<organism evidence="1 2">
    <name type="scientific">Limosa lapponica baueri</name>
    <dbReference type="NCBI Taxonomy" id="1758121"/>
    <lineage>
        <taxon>Eukaryota</taxon>
        <taxon>Metazoa</taxon>
        <taxon>Chordata</taxon>
        <taxon>Craniata</taxon>
        <taxon>Vertebrata</taxon>
        <taxon>Euteleostomi</taxon>
        <taxon>Archelosauria</taxon>
        <taxon>Archosauria</taxon>
        <taxon>Dinosauria</taxon>
        <taxon>Saurischia</taxon>
        <taxon>Theropoda</taxon>
        <taxon>Coelurosauria</taxon>
        <taxon>Aves</taxon>
        <taxon>Neognathae</taxon>
        <taxon>Neoaves</taxon>
        <taxon>Charadriiformes</taxon>
        <taxon>Scolopacidae</taxon>
        <taxon>Limosa</taxon>
    </lineage>
</organism>
<reference evidence="2" key="1">
    <citation type="submission" date="2017-11" db="EMBL/GenBank/DDBJ databases">
        <authorList>
            <person name="Lima N.C."/>
            <person name="Parody-Merino A.M."/>
            <person name="Battley P.F."/>
            <person name="Fidler A.E."/>
            <person name="Prosdocimi F."/>
        </authorList>
    </citation>
    <scope>NUCLEOTIDE SEQUENCE [LARGE SCALE GENOMIC DNA]</scope>
</reference>
<sequence>MSLEKIKHDEFPSTETILKVNHDTLKCGGLDLEMDHVVFIIGDHHLKASLAKTDQSLSLSDSFVQSQMNCEPSGRRIFLVNAYNAEVPVG</sequence>
<proteinExistence type="predicted"/>
<protein>
    <submittedName>
        <fullName evidence="1">Uncharacterized protein</fullName>
    </submittedName>
</protein>
<reference evidence="2" key="2">
    <citation type="submission" date="2017-12" db="EMBL/GenBank/DDBJ databases">
        <title>Genome sequence of the Bar-tailed Godwit (Limosa lapponica baueri).</title>
        <authorList>
            <person name="Lima N.C.B."/>
            <person name="Parody-Merino A.M."/>
            <person name="Battley P.F."/>
            <person name="Fidler A.E."/>
            <person name="Prosdocimi F."/>
        </authorList>
    </citation>
    <scope>NUCLEOTIDE SEQUENCE [LARGE SCALE GENOMIC DNA]</scope>
</reference>
<evidence type="ECO:0000313" key="1">
    <source>
        <dbReference type="EMBL" id="PKU46831.1"/>
    </source>
</evidence>
<dbReference type="EMBL" id="KZ505697">
    <property type="protein sequence ID" value="PKU46831.1"/>
    <property type="molecule type" value="Genomic_DNA"/>
</dbReference>
<keyword evidence="2" id="KW-1185">Reference proteome</keyword>
<accession>A0A2I0ULA5</accession>
<dbReference type="AlphaFoldDB" id="A0A2I0ULA5"/>
<name>A0A2I0ULA5_LIMLA</name>